<dbReference type="InterPro" id="IPR047196">
    <property type="entry name" value="YidC_ALB_C"/>
</dbReference>
<dbReference type="GO" id="GO:0051205">
    <property type="term" value="P:protein insertion into membrane"/>
    <property type="evidence" value="ECO:0007669"/>
    <property type="project" value="TreeGrafter"/>
</dbReference>
<gene>
    <name evidence="10" type="ORF">OBE_11251</name>
</gene>
<protein>
    <submittedName>
        <fullName evidence="10">Membrane insertion protein, OxaA/YidC</fullName>
    </submittedName>
</protein>
<dbReference type="Pfam" id="PF02096">
    <property type="entry name" value="60KD_IMP"/>
    <property type="match status" value="1"/>
</dbReference>
<dbReference type="PANTHER" id="PTHR12428">
    <property type="entry name" value="OXA1"/>
    <property type="match status" value="1"/>
</dbReference>
<reference evidence="10" key="1">
    <citation type="journal article" date="2013" name="Environ. Microbiol.">
        <title>Microbiota from the distal guts of lean and obese adolescents exhibit partial functional redundancy besides clear differences in community structure.</title>
        <authorList>
            <person name="Ferrer M."/>
            <person name="Ruiz A."/>
            <person name="Lanza F."/>
            <person name="Haange S.B."/>
            <person name="Oberbach A."/>
            <person name="Till H."/>
            <person name="Bargiela R."/>
            <person name="Campoy C."/>
            <person name="Segura M.T."/>
            <person name="Richter M."/>
            <person name="von Bergen M."/>
            <person name="Seifert J."/>
            <person name="Suarez A."/>
        </authorList>
    </citation>
    <scope>NUCLEOTIDE SEQUENCE</scope>
</reference>
<keyword evidence="7" id="KW-0472">Membrane</keyword>
<dbReference type="CDD" id="cd20070">
    <property type="entry name" value="5TM_YidC_Alb3"/>
    <property type="match status" value="1"/>
</dbReference>
<keyword evidence="6" id="KW-1133">Transmembrane helix</keyword>
<dbReference type="InterPro" id="IPR001708">
    <property type="entry name" value="YidC/ALB3/OXA1/COX18"/>
</dbReference>
<comment type="caution">
    <text evidence="10">The sequence shown here is derived from an EMBL/GenBank/DDBJ whole genome shotgun (WGS) entry which is preliminary data.</text>
</comment>
<dbReference type="GO" id="GO:0032977">
    <property type="term" value="F:membrane insertase activity"/>
    <property type="evidence" value="ECO:0007669"/>
    <property type="project" value="InterPro"/>
</dbReference>
<proteinExistence type="predicted"/>
<keyword evidence="8" id="KW-0143">Chaperone</keyword>
<evidence type="ECO:0000256" key="3">
    <source>
        <dbReference type="ARBA" id="ARBA00022475"/>
    </source>
</evidence>
<feature type="domain" description="Membrane insertase YidC/Oxa/ALB C-terminal" evidence="9">
    <location>
        <begin position="1"/>
        <end position="113"/>
    </location>
</feature>
<dbReference type="GO" id="GO:0015031">
    <property type="term" value="P:protein transport"/>
    <property type="evidence" value="ECO:0007669"/>
    <property type="project" value="UniProtKB-KW"/>
</dbReference>
<dbReference type="InterPro" id="IPR028055">
    <property type="entry name" value="YidC/Oxa/ALB_C"/>
</dbReference>
<dbReference type="EMBL" id="AJWZ01007738">
    <property type="protein sequence ID" value="EKC56072.1"/>
    <property type="molecule type" value="Genomic_DNA"/>
</dbReference>
<name>K1S5Z5_9ZZZZ</name>
<keyword evidence="3" id="KW-1003">Cell membrane</keyword>
<keyword evidence="5" id="KW-0653">Protein transport</keyword>
<keyword evidence="4" id="KW-0812">Transmembrane</keyword>
<dbReference type="GO" id="GO:0005886">
    <property type="term" value="C:plasma membrane"/>
    <property type="evidence" value="ECO:0007669"/>
    <property type="project" value="UniProtKB-SubCell"/>
</dbReference>
<accession>K1S5Z5</accession>
<dbReference type="AlphaFoldDB" id="K1S5Z5"/>
<evidence type="ECO:0000256" key="5">
    <source>
        <dbReference type="ARBA" id="ARBA00022927"/>
    </source>
</evidence>
<sequence length="213" mass="23363">MPLTIKQQKFSKLSAKMNPEIQAIQAKYKNRKDQDAQLAQNQEIQAVYAKYGVSPTGSCLYMLIQMPILFALYRVIYAIPAYVGRVKEAFFPLVDNIIDTAGATELVQNLSNSAMYSKQFTNSGFVAGTHSEYVQNTIIDCLNKASTADFASISEKFPSLAADVTNTVSKLEEYNNFLGLNIGNSPSYVLKEAWANGAWLLVIGAIAIPVLSA</sequence>
<evidence type="ECO:0000256" key="4">
    <source>
        <dbReference type="ARBA" id="ARBA00022692"/>
    </source>
</evidence>
<evidence type="ECO:0000256" key="1">
    <source>
        <dbReference type="ARBA" id="ARBA00004651"/>
    </source>
</evidence>
<evidence type="ECO:0000259" key="9">
    <source>
        <dbReference type="Pfam" id="PF02096"/>
    </source>
</evidence>
<dbReference type="PANTHER" id="PTHR12428:SF65">
    <property type="entry name" value="CYTOCHROME C OXIDASE ASSEMBLY PROTEIN COX18, MITOCHONDRIAL"/>
    <property type="match status" value="1"/>
</dbReference>
<evidence type="ECO:0000313" key="10">
    <source>
        <dbReference type="EMBL" id="EKC56072.1"/>
    </source>
</evidence>
<evidence type="ECO:0000256" key="7">
    <source>
        <dbReference type="ARBA" id="ARBA00023136"/>
    </source>
</evidence>
<keyword evidence="2" id="KW-0813">Transport</keyword>
<comment type="subcellular location">
    <subcellularLocation>
        <location evidence="1">Cell membrane</location>
        <topology evidence="1">Multi-pass membrane protein</topology>
    </subcellularLocation>
</comment>
<organism evidence="10">
    <name type="scientific">human gut metagenome</name>
    <dbReference type="NCBI Taxonomy" id="408170"/>
    <lineage>
        <taxon>unclassified sequences</taxon>
        <taxon>metagenomes</taxon>
        <taxon>organismal metagenomes</taxon>
    </lineage>
</organism>
<evidence type="ECO:0000256" key="8">
    <source>
        <dbReference type="ARBA" id="ARBA00023186"/>
    </source>
</evidence>
<evidence type="ECO:0000256" key="6">
    <source>
        <dbReference type="ARBA" id="ARBA00022989"/>
    </source>
</evidence>
<evidence type="ECO:0000256" key="2">
    <source>
        <dbReference type="ARBA" id="ARBA00022448"/>
    </source>
</evidence>